<evidence type="ECO:0000313" key="7">
    <source>
        <dbReference type="EMBL" id="PWG59766.1"/>
    </source>
</evidence>
<evidence type="ECO:0000256" key="4">
    <source>
        <dbReference type="SAM" id="MobiDB-lite"/>
    </source>
</evidence>
<sequence>MTNVKKPVRKNRKAIPILNGRASMTAPTAASPYWRPRWRDPKTGKMRTTNCATQDAAIEAARKGLGDVTQTRANIQPPTFEEMFYEMSAVKGSDWSDGTRAGMISLYKKHLAPVLGNKPVTRITQSDIRSITLPTLNNERQRKIKGLIKGTMAQAERWTGNDATFYASQLIVTGKAYKGRTKPVDERDIPSGKYVADIITAAYSTMSITPLDDAMPGQRDGKPTHIDPMTGKKTSSAREVTRFFNQSPDAFDGIMDITPLDARIRLGLPIDEEDAQMRSANMPKKQTKHIPVYASDIRRSIPKHLHHQNERKAAEIVACGERFRLIGLAFALSAAGGLRVGEMLPLRVRHFLTREQAARMFVSSLAIHNDTRTVTIGGRTVPASTEVYAIRRNQKRTGTFPVWDSRADYNGRISIEEQITQAGTKYLIQPPKMGIGRERVAHLPYFLPNWEYIANRTHVSQREAIGNIVTRFKQQPESQNNVSFWTCTDEEAGLLWTKGYVPIGWMLLERFRELWNSPALADIPPNKRIDEFREMLLFPARSNPRMTKDGLPAIRPIPGWTNNTAIVPGTCGYMTEANFVERSLNPIFDYVSANTGEYPLHRKNSIHNRKGWTYHGLRHFAASSRIQAGVPIPQVAAELGHKNASFTLDRYAHMVKEAIPPTGFEY</sequence>
<dbReference type="GO" id="GO:0006310">
    <property type="term" value="P:DNA recombination"/>
    <property type="evidence" value="ECO:0007669"/>
    <property type="project" value="UniProtKB-KW"/>
</dbReference>
<feature type="region of interest" description="Disordered" evidence="4">
    <location>
        <begin position="27"/>
        <end position="48"/>
    </location>
</feature>
<feature type="region of interest" description="Disordered" evidence="4">
    <location>
        <begin position="218"/>
        <end position="237"/>
    </location>
</feature>
<evidence type="ECO:0000313" key="8">
    <source>
        <dbReference type="Proteomes" id="UP000245753"/>
    </source>
</evidence>
<evidence type="ECO:0000256" key="3">
    <source>
        <dbReference type="ARBA" id="ARBA00023172"/>
    </source>
</evidence>
<protein>
    <submittedName>
        <fullName evidence="7">Uncharacterized protein</fullName>
    </submittedName>
</protein>
<dbReference type="Gene3D" id="1.10.443.10">
    <property type="entry name" value="Intergrase catalytic core"/>
    <property type="match status" value="1"/>
</dbReference>
<reference evidence="7 8" key="1">
    <citation type="journal article" date="2018" name="Int. J. Syst. Evol. Microbiol.">
        <title>Bifidobacterium catulorum sp. nov., a novel taxon from the faeces of the baby common marmoset (Callithrix jacchus).</title>
        <authorList>
            <person name="Modesto M."/>
            <person name="Michelini S."/>
            <person name="Oki K."/>
            <person name="Biavati B."/>
            <person name="Watanabe K."/>
            <person name="Mattarelli P."/>
        </authorList>
    </citation>
    <scope>NUCLEOTIDE SEQUENCE [LARGE SCALE GENOMIC DNA]</scope>
    <source>
        <strain evidence="7 8">MRM 8.19</strain>
    </source>
</reference>
<feature type="domain" description="Integrase SAM-like N-terminal" evidence="6">
    <location>
        <begin position="79"/>
        <end position="129"/>
    </location>
</feature>
<dbReference type="InterPro" id="IPR002104">
    <property type="entry name" value="Integrase_catalytic"/>
</dbReference>
<comment type="caution">
    <text evidence="7">The sequence shown here is derived from an EMBL/GenBank/DDBJ whole genome shotgun (WGS) entry which is preliminary data.</text>
</comment>
<keyword evidence="3" id="KW-0233">DNA recombination</keyword>
<dbReference type="GO" id="GO:0015074">
    <property type="term" value="P:DNA integration"/>
    <property type="evidence" value="ECO:0007669"/>
    <property type="project" value="InterPro"/>
</dbReference>
<organism evidence="7 8">
    <name type="scientific">Bifidobacterium catulorum</name>
    <dbReference type="NCBI Taxonomy" id="1630173"/>
    <lineage>
        <taxon>Bacteria</taxon>
        <taxon>Bacillati</taxon>
        <taxon>Actinomycetota</taxon>
        <taxon>Actinomycetes</taxon>
        <taxon>Bifidobacteriales</taxon>
        <taxon>Bifidobacteriaceae</taxon>
        <taxon>Bifidobacterium</taxon>
    </lineage>
</organism>
<dbReference type="InterPro" id="IPR011010">
    <property type="entry name" value="DNA_brk_join_enz"/>
</dbReference>
<dbReference type="InterPro" id="IPR010998">
    <property type="entry name" value="Integrase_recombinase_N"/>
</dbReference>
<dbReference type="InterPro" id="IPR004107">
    <property type="entry name" value="Integrase_SAM-like_N"/>
</dbReference>
<keyword evidence="1" id="KW-0229">DNA integration</keyword>
<evidence type="ECO:0000259" key="5">
    <source>
        <dbReference type="Pfam" id="PF00589"/>
    </source>
</evidence>
<gene>
    <name evidence="7" type="ORF">DF200_05915</name>
</gene>
<accession>A0A2U2MSD1</accession>
<dbReference type="Proteomes" id="UP000245753">
    <property type="component" value="Unassembled WGS sequence"/>
</dbReference>
<proteinExistence type="predicted"/>
<dbReference type="InterPro" id="IPR013762">
    <property type="entry name" value="Integrase-like_cat_sf"/>
</dbReference>
<keyword evidence="8" id="KW-1185">Reference proteome</keyword>
<dbReference type="GO" id="GO:0003677">
    <property type="term" value="F:DNA binding"/>
    <property type="evidence" value="ECO:0007669"/>
    <property type="project" value="UniProtKB-KW"/>
</dbReference>
<dbReference type="Gene3D" id="1.10.150.130">
    <property type="match status" value="1"/>
</dbReference>
<keyword evidence="2" id="KW-0238">DNA-binding</keyword>
<evidence type="ECO:0000256" key="2">
    <source>
        <dbReference type="ARBA" id="ARBA00023125"/>
    </source>
</evidence>
<dbReference type="Pfam" id="PF14659">
    <property type="entry name" value="Phage_int_SAM_3"/>
    <property type="match status" value="1"/>
</dbReference>
<dbReference type="SUPFAM" id="SSF56349">
    <property type="entry name" value="DNA breaking-rejoining enzymes"/>
    <property type="match status" value="1"/>
</dbReference>
<evidence type="ECO:0000259" key="6">
    <source>
        <dbReference type="Pfam" id="PF14659"/>
    </source>
</evidence>
<evidence type="ECO:0000256" key="1">
    <source>
        <dbReference type="ARBA" id="ARBA00022908"/>
    </source>
</evidence>
<dbReference type="EMBL" id="QFFN01000013">
    <property type="protein sequence ID" value="PWG59766.1"/>
    <property type="molecule type" value="Genomic_DNA"/>
</dbReference>
<dbReference type="Pfam" id="PF00589">
    <property type="entry name" value="Phage_integrase"/>
    <property type="match status" value="1"/>
</dbReference>
<dbReference type="AlphaFoldDB" id="A0A2U2MSD1"/>
<dbReference type="OrthoDB" id="3222443at2"/>
<name>A0A2U2MSD1_9BIFI</name>
<feature type="domain" description="Tyr recombinase" evidence="5">
    <location>
        <begin position="610"/>
        <end position="655"/>
    </location>
</feature>
<dbReference type="RefSeq" id="WP_109137361.1">
    <property type="nucleotide sequence ID" value="NZ_QFFN01000013.1"/>
</dbReference>